<gene>
    <name evidence="4" type="ORF">E1288_10635</name>
</gene>
<proteinExistence type="predicted"/>
<evidence type="ECO:0000259" key="3">
    <source>
        <dbReference type="Pfam" id="PF01156"/>
    </source>
</evidence>
<keyword evidence="1 4" id="KW-0378">Hydrolase</keyword>
<keyword evidence="2" id="KW-0326">Glycosidase</keyword>
<evidence type="ECO:0000313" key="5">
    <source>
        <dbReference type="Proteomes" id="UP000294947"/>
    </source>
</evidence>
<feature type="domain" description="Inosine/uridine-preferring nucleoside hydrolase" evidence="3">
    <location>
        <begin position="5"/>
        <end position="305"/>
    </location>
</feature>
<dbReference type="RefSeq" id="WP_132483797.1">
    <property type="nucleotide sequence ID" value="NZ_SMKW01000010.1"/>
</dbReference>
<dbReference type="AlphaFoldDB" id="A0A4R4Z5H5"/>
<protein>
    <submittedName>
        <fullName evidence="4">Nucleoside hydrolase</fullName>
    </submittedName>
</protein>
<evidence type="ECO:0000313" key="4">
    <source>
        <dbReference type="EMBL" id="TDD53146.1"/>
    </source>
</evidence>
<dbReference type="Proteomes" id="UP000294947">
    <property type="component" value="Unassembled WGS sequence"/>
</dbReference>
<dbReference type="GO" id="GO:0006152">
    <property type="term" value="P:purine nucleoside catabolic process"/>
    <property type="evidence" value="ECO:0007669"/>
    <property type="project" value="TreeGrafter"/>
</dbReference>
<dbReference type="InterPro" id="IPR036452">
    <property type="entry name" value="Ribo_hydro-like"/>
</dbReference>
<dbReference type="PANTHER" id="PTHR12304:SF4">
    <property type="entry name" value="URIDINE NUCLEOSIDASE"/>
    <property type="match status" value="1"/>
</dbReference>
<dbReference type="GO" id="GO:0045437">
    <property type="term" value="F:uridine nucleosidase activity"/>
    <property type="evidence" value="ECO:0007669"/>
    <property type="project" value="UniProtKB-ARBA"/>
</dbReference>
<reference evidence="4 5" key="1">
    <citation type="submission" date="2019-03" db="EMBL/GenBank/DDBJ databases">
        <title>Draft genome sequences of novel Actinobacteria.</title>
        <authorList>
            <person name="Sahin N."/>
            <person name="Ay H."/>
            <person name="Saygin H."/>
        </authorList>
    </citation>
    <scope>NUCLEOTIDE SEQUENCE [LARGE SCALE GENOMIC DNA]</scope>
    <source>
        <strain evidence="4 5">7K502</strain>
    </source>
</reference>
<dbReference type="InterPro" id="IPR023186">
    <property type="entry name" value="IUNH"/>
</dbReference>
<dbReference type="PROSITE" id="PS01247">
    <property type="entry name" value="IUNH"/>
    <property type="match status" value="1"/>
</dbReference>
<evidence type="ECO:0000256" key="1">
    <source>
        <dbReference type="ARBA" id="ARBA00022801"/>
    </source>
</evidence>
<evidence type="ECO:0000256" key="2">
    <source>
        <dbReference type="ARBA" id="ARBA00023295"/>
    </source>
</evidence>
<dbReference type="GO" id="GO:0008477">
    <property type="term" value="F:purine nucleosidase activity"/>
    <property type="evidence" value="ECO:0007669"/>
    <property type="project" value="TreeGrafter"/>
</dbReference>
<organism evidence="4 5">
    <name type="scientific">Saccharopolyspora elongata</name>
    <dbReference type="NCBI Taxonomy" id="2530387"/>
    <lineage>
        <taxon>Bacteria</taxon>
        <taxon>Bacillati</taxon>
        <taxon>Actinomycetota</taxon>
        <taxon>Actinomycetes</taxon>
        <taxon>Pseudonocardiales</taxon>
        <taxon>Pseudonocardiaceae</taxon>
        <taxon>Saccharopolyspora</taxon>
    </lineage>
</organism>
<dbReference type="InterPro" id="IPR001910">
    <property type="entry name" value="Inosine/uridine_hydrolase_dom"/>
</dbReference>
<dbReference type="Gene3D" id="3.90.245.10">
    <property type="entry name" value="Ribonucleoside hydrolase-like"/>
    <property type="match status" value="1"/>
</dbReference>
<dbReference type="PANTHER" id="PTHR12304">
    <property type="entry name" value="INOSINE-URIDINE PREFERRING NUCLEOSIDE HYDROLASE"/>
    <property type="match status" value="1"/>
</dbReference>
<dbReference type="InterPro" id="IPR015910">
    <property type="entry name" value="I/U_nuclsd_hydro_CS"/>
</dbReference>
<sequence length="316" mass="33409">MTTRIVLDCDTGSDDAVAIMAAALHPELELIAVSTVNGNVALPNTTENTLRVLDHIGVKVPVHAGAARPLVRPDFPVPRHILNADNPDFQIDYLDLEPSTTEVRPGSAVQLLIDTFLVPENDDVVLVALGPLTNVALALIAEPRLAAKIRKLVIMGGAHVGGNVTPTAEFNFWVDPEAARAVFSAGIRDIVVVPLDATHSAPLTATDCEEFHALGTPAGTAASALIRHRIEEQLEPETAAVPVHDALCIAYLVRPDVITASGSYHVDVETSGDRTLGQMIVDTRPWSTAPVTATVATAASAEVFREVLRDAFGNGA</sequence>
<keyword evidence="5" id="KW-1185">Reference proteome</keyword>
<dbReference type="SUPFAM" id="SSF53590">
    <property type="entry name" value="Nucleoside hydrolase"/>
    <property type="match status" value="1"/>
</dbReference>
<dbReference type="OrthoDB" id="9797882at2"/>
<accession>A0A4R4Z5H5</accession>
<comment type="caution">
    <text evidence="4">The sequence shown here is derived from an EMBL/GenBank/DDBJ whole genome shotgun (WGS) entry which is preliminary data.</text>
</comment>
<dbReference type="Pfam" id="PF01156">
    <property type="entry name" value="IU_nuc_hydro"/>
    <property type="match status" value="1"/>
</dbReference>
<dbReference type="EMBL" id="SMKW01000010">
    <property type="protein sequence ID" value="TDD53146.1"/>
    <property type="molecule type" value="Genomic_DNA"/>
</dbReference>
<name>A0A4R4Z5H5_9PSEU</name>
<dbReference type="GO" id="GO:0005829">
    <property type="term" value="C:cytosol"/>
    <property type="evidence" value="ECO:0007669"/>
    <property type="project" value="TreeGrafter"/>
</dbReference>